<accession>A0A6I2F3F7</accession>
<dbReference type="Proteomes" id="UP000431080">
    <property type="component" value="Unassembled WGS sequence"/>
</dbReference>
<dbReference type="GO" id="GO:0020037">
    <property type="term" value="F:heme binding"/>
    <property type="evidence" value="ECO:0007669"/>
    <property type="project" value="TreeGrafter"/>
</dbReference>
<evidence type="ECO:0000313" key="3">
    <source>
        <dbReference type="Proteomes" id="UP000431080"/>
    </source>
</evidence>
<gene>
    <name evidence="2" type="ORF">GE115_02520</name>
</gene>
<keyword evidence="1" id="KW-0812">Transmembrane</keyword>
<dbReference type="GO" id="GO:0022904">
    <property type="term" value="P:respiratory electron transport chain"/>
    <property type="evidence" value="ECO:0007669"/>
    <property type="project" value="InterPro"/>
</dbReference>
<dbReference type="InterPro" id="IPR051542">
    <property type="entry name" value="Hydrogenase_cytochrome"/>
</dbReference>
<feature type="transmembrane region" description="Helical" evidence="1">
    <location>
        <begin position="188"/>
        <end position="209"/>
    </location>
</feature>
<keyword evidence="1" id="KW-0472">Membrane</keyword>
<dbReference type="SUPFAM" id="SSF81342">
    <property type="entry name" value="Transmembrane di-heme cytochromes"/>
    <property type="match status" value="1"/>
</dbReference>
<sequence>MPSPLRPAFQNVSWKRLAWLVVGALVLLAVAVLAARGLRSLTAVQDFIEEYPGHSDLPEGAPVGIPAWLGWQHFFTAFLLVMIVRTGLIIRSKQRPPAFWTRDTSRFPRTKGTPRRLGISVWLHLWVDALWVLNGVVYVVLLFATGHWVRIVPTDWSVVPNALSVVLQYLSLEWPVENSWVSYNDAQVLAYFAVVFIASPVAIITGLRLSPTWPMQGRWANLPSERSARAVHFPTMLFFLLFTFVHVVLVLTTGALRNLNHMYASRDADDWIGFAVFAGSLVVMVAGWVLARPLVLAPLAERSGTVRRMPQPAPSTHVAPRG</sequence>
<dbReference type="RefSeq" id="WP_312854831.1">
    <property type="nucleotide sequence ID" value="NZ_WJIF01000001.1"/>
</dbReference>
<dbReference type="EMBL" id="WJIF01000001">
    <property type="protein sequence ID" value="MRG58751.1"/>
    <property type="molecule type" value="Genomic_DNA"/>
</dbReference>
<protein>
    <submittedName>
        <fullName evidence="2">Uncharacterized protein</fullName>
    </submittedName>
</protein>
<dbReference type="AlphaFoldDB" id="A0A6I2F3F7"/>
<dbReference type="InterPro" id="IPR016174">
    <property type="entry name" value="Di-haem_cyt_TM"/>
</dbReference>
<evidence type="ECO:0000256" key="1">
    <source>
        <dbReference type="SAM" id="Phobius"/>
    </source>
</evidence>
<evidence type="ECO:0000313" key="2">
    <source>
        <dbReference type="EMBL" id="MRG58751.1"/>
    </source>
</evidence>
<proteinExistence type="predicted"/>
<keyword evidence="3" id="KW-1185">Reference proteome</keyword>
<feature type="transmembrane region" description="Helical" evidence="1">
    <location>
        <begin position="230"/>
        <end position="251"/>
    </location>
</feature>
<feature type="transmembrane region" description="Helical" evidence="1">
    <location>
        <begin position="125"/>
        <end position="149"/>
    </location>
</feature>
<feature type="transmembrane region" description="Helical" evidence="1">
    <location>
        <begin position="71"/>
        <end position="90"/>
    </location>
</feature>
<feature type="transmembrane region" description="Helical" evidence="1">
    <location>
        <begin position="271"/>
        <end position="291"/>
    </location>
</feature>
<dbReference type="PANTHER" id="PTHR30485:SF0">
    <property type="entry name" value="NI_FE-HYDROGENASE 1 B-TYPE CYTOCHROME SUBUNIT-RELATED"/>
    <property type="match status" value="1"/>
</dbReference>
<comment type="caution">
    <text evidence="2">The sequence shown here is derived from an EMBL/GenBank/DDBJ whole genome shotgun (WGS) entry which is preliminary data.</text>
</comment>
<dbReference type="GO" id="GO:0005886">
    <property type="term" value="C:plasma membrane"/>
    <property type="evidence" value="ECO:0007669"/>
    <property type="project" value="TreeGrafter"/>
</dbReference>
<organism evidence="2 3">
    <name type="scientific">Agromyces agglutinans</name>
    <dbReference type="NCBI Taxonomy" id="2662258"/>
    <lineage>
        <taxon>Bacteria</taxon>
        <taxon>Bacillati</taxon>
        <taxon>Actinomycetota</taxon>
        <taxon>Actinomycetes</taxon>
        <taxon>Micrococcales</taxon>
        <taxon>Microbacteriaceae</taxon>
        <taxon>Agromyces</taxon>
    </lineage>
</organism>
<dbReference type="Gene3D" id="1.20.950.20">
    <property type="entry name" value="Transmembrane di-heme cytochromes, Chain C"/>
    <property type="match status" value="1"/>
</dbReference>
<keyword evidence="1" id="KW-1133">Transmembrane helix</keyword>
<dbReference type="PANTHER" id="PTHR30485">
    <property type="entry name" value="NI/FE-HYDROGENASE 1 B-TYPE CYTOCHROME SUBUNIT"/>
    <property type="match status" value="1"/>
</dbReference>
<name>A0A6I2F3F7_9MICO</name>
<reference evidence="2 3" key="1">
    <citation type="submission" date="2019-10" db="EMBL/GenBank/DDBJ databases">
        <authorList>
            <person name="Nie G."/>
            <person name="Ming H."/>
            <person name="Yi B."/>
        </authorList>
    </citation>
    <scope>NUCLEOTIDE SEQUENCE [LARGE SCALE GENOMIC DNA]</scope>
    <source>
        <strain evidence="2 3">CFH 90414</strain>
    </source>
</reference>